<evidence type="ECO:0000313" key="3">
    <source>
        <dbReference type="Proteomes" id="UP000464452"/>
    </source>
</evidence>
<evidence type="ECO:0000313" key="2">
    <source>
        <dbReference type="EMBL" id="QIB27926.1"/>
    </source>
</evidence>
<keyword evidence="1" id="KW-1133">Transmembrane helix</keyword>
<dbReference type="Proteomes" id="UP000464452">
    <property type="component" value="Chromosome"/>
</dbReference>
<protein>
    <submittedName>
        <fullName evidence="2">Uncharacterized protein</fullName>
    </submittedName>
</protein>
<dbReference type="AlphaFoldDB" id="A0A6P1YJF4"/>
<reference evidence="2 3" key="1">
    <citation type="submission" date="2020-02" db="EMBL/GenBank/DDBJ databases">
        <title>Thermophilic hydrogen producing bacteria, Caloranaerobacter azorensis.</title>
        <authorList>
            <person name="Baek K."/>
        </authorList>
    </citation>
    <scope>NUCLEOTIDE SEQUENCE [LARGE SCALE GENOMIC DNA]</scope>
    <source>
        <strain evidence="2 3">T3-1</strain>
    </source>
</reference>
<dbReference type="EMBL" id="CP048617">
    <property type="protein sequence ID" value="QIB27926.1"/>
    <property type="molecule type" value="Genomic_DNA"/>
</dbReference>
<feature type="transmembrane region" description="Helical" evidence="1">
    <location>
        <begin position="47"/>
        <end position="71"/>
    </location>
</feature>
<keyword evidence="1" id="KW-0472">Membrane</keyword>
<feature type="transmembrane region" description="Helical" evidence="1">
    <location>
        <begin position="14"/>
        <end position="35"/>
    </location>
</feature>
<keyword evidence="1" id="KW-0812">Transmembrane</keyword>
<organism evidence="2 3">
    <name type="scientific">Caloranaerobacter azorensis</name>
    <dbReference type="NCBI Taxonomy" id="116090"/>
    <lineage>
        <taxon>Bacteria</taxon>
        <taxon>Bacillati</taxon>
        <taxon>Bacillota</taxon>
        <taxon>Tissierellia</taxon>
        <taxon>Tissierellales</taxon>
        <taxon>Thermohalobacteraceae</taxon>
        <taxon>Caloranaerobacter</taxon>
    </lineage>
</organism>
<name>A0A6P1YJF4_9FIRM</name>
<proteinExistence type="predicted"/>
<dbReference type="KEGG" id="cazo:G3A45_11995"/>
<feature type="transmembrane region" description="Helical" evidence="1">
    <location>
        <begin position="274"/>
        <end position="295"/>
    </location>
</feature>
<sequence length="320" mass="38952">MLDRIIDEIKEKSVVIYTIILLSFTCFLLVKFWNLVVLTREALFKSVIILALHWESILFIIVLFITVRYLFKLSNEKSQEEIDRYHKPLEVESKCRRYISAKLIERYGKLNNVYGKILEIVIRNESHSDINYVKGYISLYKDFTRISKIDFEIDNFRKLFSERVFYDFIDHKKLFWDGFDIYVYQIRIGDKIDNNFTIEGNHFIRTHYLELNLEKFYDFRIFGVKTKYNLAWLKKKVREKILYGIQFFYSERRIHFYQKSFLLKLIDIDIISRYLRFLLVIFVLFIILLAIVFLLTDIGKVLLALYEVWKYYFQQIANFI</sequence>
<gene>
    <name evidence="2" type="ORF">G3A45_11995</name>
</gene>
<accession>A0A6P1YJF4</accession>
<evidence type="ECO:0000256" key="1">
    <source>
        <dbReference type="SAM" id="Phobius"/>
    </source>
</evidence>
<dbReference type="RefSeq" id="WP_163235789.1">
    <property type="nucleotide sequence ID" value="NZ_CP048617.1"/>
</dbReference>